<accession>A0ABY7GES3</accession>
<proteinExistence type="predicted"/>
<dbReference type="InterPro" id="IPR008018">
    <property type="entry name" value="Phage_tail_attach_FII"/>
</dbReference>
<dbReference type="EMBL" id="CP113517">
    <property type="protein sequence ID" value="WAR42931.1"/>
    <property type="molecule type" value="Genomic_DNA"/>
</dbReference>
<evidence type="ECO:0000313" key="2">
    <source>
        <dbReference type="Proteomes" id="UP001162780"/>
    </source>
</evidence>
<protein>
    <submittedName>
        <fullName evidence="1">Uncharacterized protein</fullName>
    </submittedName>
</protein>
<dbReference type="Pfam" id="PF05354">
    <property type="entry name" value="Phage_attach"/>
    <property type="match status" value="1"/>
</dbReference>
<name>A0ABY7GES3_9GAMM</name>
<dbReference type="InterPro" id="IPR053734">
    <property type="entry name" value="Phage_Head-Tail_Connect_sf"/>
</dbReference>
<gene>
    <name evidence="1" type="ORF">NM686_011005</name>
</gene>
<reference evidence="1" key="1">
    <citation type="submission" date="2022-11" db="EMBL/GenBank/DDBJ databases">
        <title>Methylomonas rapida sp. nov., Carotenoid-Producing Obligate Methanotrophs with High Growth Characteristics and Biotechnological Potential.</title>
        <authorList>
            <person name="Tikhonova E.N."/>
            <person name="Suleimanov R.Z."/>
            <person name="Miroshnikov K."/>
            <person name="Oshkin I.Y."/>
            <person name="Belova S.E."/>
            <person name="Danilova O.V."/>
            <person name="Ashikhmin A."/>
            <person name="Konopkin A."/>
            <person name="But S.Y."/>
            <person name="Khmelenina V.N."/>
            <person name="Kuznetsov N."/>
            <person name="Pimenov N.V."/>
            <person name="Dedysh S.N."/>
        </authorList>
    </citation>
    <scope>NUCLEOTIDE SEQUENCE</scope>
    <source>
        <strain evidence="1">MP1</strain>
    </source>
</reference>
<dbReference type="Proteomes" id="UP001162780">
    <property type="component" value="Chromosome"/>
</dbReference>
<keyword evidence="2" id="KW-1185">Reference proteome</keyword>
<evidence type="ECO:0000313" key="1">
    <source>
        <dbReference type="EMBL" id="WAR42931.1"/>
    </source>
</evidence>
<organism evidence="1 2">
    <name type="scientific">Methylomonas rapida</name>
    <dbReference type="NCBI Taxonomy" id="2963939"/>
    <lineage>
        <taxon>Bacteria</taxon>
        <taxon>Pseudomonadati</taxon>
        <taxon>Pseudomonadota</taxon>
        <taxon>Gammaproteobacteria</taxon>
        <taxon>Methylococcales</taxon>
        <taxon>Methylococcaceae</taxon>
        <taxon>Methylomonas</taxon>
    </lineage>
</organism>
<sequence length="98" mass="10664">MFEQMNDSVLTTFGEPFTYKGAAGDVVLQGVFDESIDQEQIGGIGLSDRVFTLSLQTAHVAANGIALRETVRVRGLDYQIIDLHTDVAGMATLILRAY</sequence>
<dbReference type="RefSeq" id="WP_255187914.1">
    <property type="nucleotide sequence ID" value="NZ_CP113517.1"/>
</dbReference>
<dbReference type="Gene3D" id="2.40.10.180">
    <property type="entry name" value="Phage tail proteins"/>
    <property type="match status" value="1"/>
</dbReference>